<protein>
    <submittedName>
        <fullName evidence="1">Uncharacterized protein</fullName>
    </submittedName>
</protein>
<comment type="caution">
    <text evidence="1">The sequence shown here is derived from an EMBL/GenBank/DDBJ whole genome shotgun (WGS) entry which is preliminary data.</text>
</comment>
<organism evidence="1 2">
    <name type="scientific">Pseudolycoriella hygida</name>
    <dbReference type="NCBI Taxonomy" id="35572"/>
    <lineage>
        <taxon>Eukaryota</taxon>
        <taxon>Metazoa</taxon>
        <taxon>Ecdysozoa</taxon>
        <taxon>Arthropoda</taxon>
        <taxon>Hexapoda</taxon>
        <taxon>Insecta</taxon>
        <taxon>Pterygota</taxon>
        <taxon>Neoptera</taxon>
        <taxon>Endopterygota</taxon>
        <taxon>Diptera</taxon>
        <taxon>Nematocera</taxon>
        <taxon>Sciaroidea</taxon>
        <taxon>Sciaridae</taxon>
        <taxon>Pseudolycoriella</taxon>
    </lineage>
</organism>
<accession>A0A9Q0NA92</accession>
<dbReference type="Proteomes" id="UP001151699">
    <property type="component" value="Chromosome A"/>
</dbReference>
<gene>
    <name evidence="1" type="ORF">Bhyg_01833</name>
</gene>
<name>A0A9Q0NA92_9DIPT</name>
<keyword evidence="2" id="KW-1185">Reference proteome</keyword>
<dbReference type="EMBL" id="WJQU01000001">
    <property type="protein sequence ID" value="KAJ6646620.1"/>
    <property type="molecule type" value="Genomic_DNA"/>
</dbReference>
<evidence type="ECO:0000313" key="1">
    <source>
        <dbReference type="EMBL" id="KAJ6646620.1"/>
    </source>
</evidence>
<reference evidence="1" key="1">
    <citation type="submission" date="2022-07" db="EMBL/GenBank/DDBJ databases">
        <authorList>
            <person name="Trinca V."/>
            <person name="Uliana J.V.C."/>
            <person name="Torres T.T."/>
            <person name="Ward R.J."/>
            <person name="Monesi N."/>
        </authorList>
    </citation>
    <scope>NUCLEOTIDE SEQUENCE</scope>
    <source>
        <strain evidence="1">HSMRA1968</strain>
        <tissue evidence="1">Whole embryos</tissue>
    </source>
</reference>
<dbReference type="AlphaFoldDB" id="A0A9Q0NA92"/>
<evidence type="ECO:0000313" key="2">
    <source>
        <dbReference type="Proteomes" id="UP001151699"/>
    </source>
</evidence>
<sequence>MTQRFNLDVFSFDSAFVGMWKSFGQSPFPNNQLRKFYYIVTPIAVTNRNQCSLTDLFFDELHALLSPQMKAGDVIKT</sequence>
<proteinExistence type="predicted"/>